<dbReference type="AlphaFoldDB" id="V2Y1G2"/>
<protein>
    <submittedName>
        <fullName evidence="1">Uncharacterized protein</fullName>
    </submittedName>
</protein>
<gene>
    <name evidence="1" type="ORF">GCWU0000282_002730</name>
</gene>
<dbReference type="Proteomes" id="UP000018227">
    <property type="component" value="Unassembled WGS sequence"/>
</dbReference>
<sequence length="150" mass="17068">MRNKILGLLICLIIVGGSLVFPLKKNINLRKPIEHFINGVACEQSEILIEGEINYSLLNTKVKFVGDIRIERLHSELRNVKMEIILDKKNIVEVPVIRTGIEDTLKGAVAINESIGIMHIKGEFESLTLYPIDENNHSINVDGDNYWRYN</sequence>
<comment type="caution">
    <text evidence="1">The sequence shown here is derived from an EMBL/GenBank/DDBJ whole genome shotgun (WGS) entry which is preliminary data.</text>
</comment>
<evidence type="ECO:0000313" key="2">
    <source>
        <dbReference type="Proteomes" id="UP000018227"/>
    </source>
</evidence>
<organism evidence="1 2">
    <name type="scientific">Catonella morbi ATCC 51271</name>
    <dbReference type="NCBI Taxonomy" id="592026"/>
    <lineage>
        <taxon>Bacteria</taxon>
        <taxon>Bacillati</taxon>
        <taxon>Bacillota</taxon>
        <taxon>Clostridia</taxon>
        <taxon>Lachnospirales</taxon>
        <taxon>Lachnospiraceae</taxon>
        <taxon>Catonella</taxon>
    </lineage>
</organism>
<evidence type="ECO:0000313" key="1">
    <source>
        <dbReference type="EMBL" id="ESL01912.1"/>
    </source>
</evidence>
<proteinExistence type="predicted"/>
<accession>V2Y1G2</accession>
<keyword evidence="2" id="KW-1185">Reference proteome</keyword>
<dbReference type="RefSeq" id="WP_023355574.1">
    <property type="nucleotide sequence ID" value="NZ_KI535370.1"/>
</dbReference>
<dbReference type="EMBL" id="ACIL03000017">
    <property type="protein sequence ID" value="ESL01912.1"/>
    <property type="molecule type" value="Genomic_DNA"/>
</dbReference>
<name>V2Y1G2_9FIRM</name>
<dbReference type="HOGENOM" id="CLU_1737245_0_0_9"/>
<reference evidence="1 2" key="1">
    <citation type="submission" date="2013-06" db="EMBL/GenBank/DDBJ databases">
        <authorList>
            <person name="Weinstock G."/>
            <person name="Sodergren E."/>
            <person name="Clifton S."/>
            <person name="Fulton L."/>
            <person name="Fulton B."/>
            <person name="Courtney L."/>
            <person name="Fronick C."/>
            <person name="Harrison M."/>
            <person name="Strong C."/>
            <person name="Farmer C."/>
            <person name="Delahaunty K."/>
            <person name="Markovic C."/>
            <person name="Hall O."/>
            <person name="Minx P."/>
            <person name="Tomlinson C."/>
            <person name="Mitreva M."/>
            <person name="Nelson J."/>
            <person name="Hou S."/>
            <person name="Wollam A."/>
            <person name="Pepin K.H."/>
            <person name="Johnson M."/>
            <person name="Bhonagiri V."/>
            <person name="Nash W.E."/>
            <person name="Warren W."/>
            <person name="Chinwalla A."/>
            <person name="Mardis E.R."/>
            <person name="Wilson R.K."/>
        </authorList>
    </citation>
    <scope>NUCLEOTIDE SEQUENCE [LARGE SCALE GENOMIC DNA]</scope>
    <source>
        <strain evidence="1 2">ATCC 51271</strain>
    </source>
</reference>